<accession>A0ACD5GXT3</accession>
<sequence length="67" mass="7603">MSSQPERERTYEIAANITFLEQVAIGADFAPIFYVSPRTRKPVPLLWLPRFAMQMAIASACWSLNSI</sequence>
<dbReference type="EMBL" id="CP182909">
    <property type="protein sequence ID" value="XPM65810.1"/>
    <property type="molecule type" value="Genomic_DNA"/>
</dbReference>
<keyword evidence="2" id="KW-1185">Reference proteome</keyword>
<evidence type="ECO:0000313" key="1">
    <source>
        <dbReference type="EMBL" id="XPM65810.1"/>
    </source>
</evidence>
<organism evidence="1 2">
    <name type="scientific">Desertifilum tharense IPPAS B-1220</name>
    <dbReference type="NCBI Taxonomy" id="1781255"/>
    <lineage>
        <taxon>Bacteria</taxon>
        <taxon>Bacillati</taxon>
        <taxon>Cyanobacteriota</taxon>
        <taxon>Cyanophyceae</taxon>
        <taxon>Desertifilales</taxon>
        <taxon>Desertifilaceae</taxon>
        <taxon>Desertifilum</taxon>
    </lineage>
</organism>
<protein>
    <submittedName>
        <fullName evidence="1">Uncharacterized protein</fullName>
    </submittedName>
</protein>
<proteinExistence type="predicted"/>
<gene>
    <name evidence="1" type="ORF">BH720_009830</name>
</gene>
<evidence type="ECO:0000313" key="2">
    <source>
        <dbReference type="Proteomes" id="UP000095472"/>
    </source>
</evidence>
<name>A0ACD5GXT3_9CYAN</name>
<dbReference type="Proteomes" id="UP000095472">
    <property type="component" value="Chromosome"/>
</dbReference>
<reference evidence="1 2" key="1">
    <citation type="journal article" date="2016" name="Genome Announc.">
        <title>Draft Genome Sequence of the Thermotolerant Cyanobacterium Desertifilum sp. IPPAS B-1220.</title>
        <authorList>
            <person name="Mironov K.S."/>
            <person name="Sinetova M.A."/>
            <person name="Bolatkhan K."/>
            <person name="Zayadan B.K."/>
            <person name="Ustinova V.V."/>
            <person name="Kupriyanova E.V."/>
            <person name="Skrypnik A.N."/>
            <person name="Gogoleva N.E."/>
            <person name="Gogolev Y.V."/>
            <person name="Los D.A."/>
        </authorList>
    </citation>
    <scope>NUCLEOTIDE SEQUENCE [LARGE SCALE GENOMIC DNA]</scope>
    <source>
        <strain evidence="1 2">IPPAS B-1220</strain>
    </source>
</reference>